<feature type="transmembrane region" description="Helical" evidence="10">
    <location>
        <begin position="456"/>
        <end position="475"/>
    </location>
</feature>
<dbReference type="EMBL" id="AMWN01000001">
    <property type="protein sequence ID" value="EXJ95813.1"/>
    <property type="molecule type" value="Genomic_DNA"/>
</dbReference>
<accession>W9YTE0</accession>
<dbReference type="RefSeq" id="XP_007720042.1">
    <property type="nucleotide sequence ID" value="XM_007721852.1"/>
</dbReference>
<proteinExistence type="inferred from homology"/>
<evidence type="ECO:0000313" key="12">
    <source>
        <dbReference type="Proteomes" id="UP000019484"/>
    </source>
</evidence>
<evidence type="ECO:0000256" key="9">
    <source>
        <dbReference type="SAM" id="MobiDB-lite"/>
    </source>
</evidence>
<dbReference type="GO" id="GO:0000329">
    <property type="term" value="C:fungal-type vacuole membrane"/>
    <property type="evidence" value="ECO:0007669"/>
    <property type="project" value="TreeGrafter"/>
</dbReference>
<dbReference type="InterPro" id="IPR011701">
    <property type="entry name" value="MFS"/>
</dbReference>
<comment type="subcellular location">
    <subcellularLocation>
        <location evidence="1">Vacuole membrane</location>
        <topology evidence="1">Multi-pass membrane protein</topology>
    </subcellularLocation>
</comment>
<dbReference type="HOGENOM" id="CLU_012596_2_0_1"/>
<dbReference type="eggNOG" id="ENOG502QTNE">
    <property type="taxonomic scope" value="Eukaryota"/>
</dbReference>
<reference evidence="11 12" key="1">
    <citation type="submission" date="2013-03" db="EMBL/GenBank/DDBJ databases">
        <title>The Genome Sequence of Capronia coronata CBS 617.96.</title>
        <authorList>
            <consortium name="The Broad Institute Genomics Platform"/>
            <person name="Cuomo C."/>
            <person name="de Hoog S."/>
            <person name="Gorbushina A."/>
            <person name="Walker B."/>
            <person name="Young S.K."/>
            <person name="Zeng Q."/>
            <person name="Gargeya S."/>
            <person name="Fitzgerald M."/>
            <person name="Haas B."/>
            <person name="Abouelleil A."/>
            <person name="Allen A.W."/>
            <person name="Alvarado L."/>
            <person name="Arachchi H.M."/>
            <person name="Berlin A.M."/>
            <person name="Chapman S.B."/>
            <person name="Gainer-Dewar J."/>
            <person name="Goldberg J."/>
            <person name="Griggs A."/>
            <person name="Gujja S."/>
            <person name="Hansen M."/>
            <person name="Howarth C."/>
            <person name="Imamovic A."/>
            <person name="Ireland A."/>
            <person name="Larimer J."/>
            <person name="McCowan C."/>
            <person name="Murphy C."/>
            <person name="Pearson M."/>
            <person name="Poon T.W."/>
            <person name="Priest M."/>
            <person name="Roberts A."/>
            <person name="Saif S."/>
            <person name="Shea T."/>
            <person name="Sisk P."/>
            <person name="Sykes S."/>
            <person name="Wortman J."/>
            <person name="Nusbaum C."/>
            <person name="Birren B."/>
        </authorList>
    </citation>
    <scope>NUCLEOTIDE SEQUENCE [LARGE SCALE GENOMIC DNA]</scope>
    <source>
        <strain evidence="11 12">CBS 617.96</strain>
    </source>
</reference>
<dbReference type="GeneID" id="19155841"/>
<evidence type="ECO:0000256" key="2">
    <source>
        <dbReference type="ARBA" id="ARBA00008335"/>
    </source>
</evidence>
<comment type="caution">
    <text evidence="11">The sequence shown here is derived from an EMBL/GenBank/DDBJ whole genome shotgun (WGS) entry which is preliminary data.</text>
</comment>
<evidence type="ECO:0000256" key="1">
    <source>
        <dbReference type="ARBA" id="ARBA00004128"/>
    </source>
</evidence>
<dbReference type="PANTHER" id="PTHR21576">
    <property type="entry name" value="UNCHARACTERIZED NODULIN-LIKE PROTEIN"/>
    <property type="match status" value="1"/>
</dbReference>
<evidence type="ECO:0000256" key="7">
    <source>
        <dbReference type="ARBA" id="ARBA00023136"/>
    </source>
</evidence>
<evidence type="ECO:0000256" key="4">
    <source>
        <dbReference type="ARBA" id="ARBA00022554"/>
    </source>
</evidence>
<feature type="transmembrane region" description="Helical" evidence="10">
    <location>
        <begin position="170"/>
        <end position="192"/>
    </location>
</feature>
<sequence>MAPTSPDPNPRITAVDFDSHRRHRRHSHESRPRLGDDDFDFMGQVAQEIVERDRRKMRREVVRVLSFICAVLSCLCAGSITSFSLYGARFLTDLHYTQFRVNAVSIVAELAMYLPVPLFGYLCDRYSPPPLSLLSSALFGAGYLLAAFTFKSGPPADATKPGHGWPFGVMVLAFIGIGAGTSCMYLSAVATCAKNFSTAKYRGFMLAVPIAAFGLSGMWESQIGAHLLYQRLPDGRKGEVDVFKYFVFLAGTLLGVGILGALGLRIVDEEELIEQGVETLERSGLLDESEFFRDSPDPTPRTYGTMGDGDESDSGSGTATPSDRDSEAEFDLSESQLLKRREQDHRLKKKKWWLLNHATHSFLTDRTMWLLAAGFFLLTGPGEAYINNLGTIIPTLTPKNYLDLTSPPAGHAATHVSIIALASTFARLFTGTLSDLFAPPSQPDNPPSTRVSFSRLVLLIPSAFLLLLSFLNLALPFLTAQHPSLFMLSSGLLGLGYGASFSLVPIIISVVWGAENFATNWGVVAMMPAGGAAVWSIVYSAAYSRASASGHDSGDVAEGECSGYACFGGWAWGCAASVAVAIVLWCFAWRLWRKRNVVV</sequence>
<feature type="transmembrane region" description="Helical" evidence="10">
    <location>
        <begin position="495"/>
        <end position="514"/>
    </location>
</feature>
<evidence type="ECO:0000256" key="5">
    <source>
        <dbReference type="ARBA" id="ARBA00022692"/>
    </source>
</evidence>
<keyword evidence="7 10" id="KW-0472">Membrane</keyword>
<dbReference type="AlphaFoldDB" id="W9YTE0"/>
<evidence type="ECO:0000256" key="6">
    <source>
        <dbReference type="ARBA" id="ARBA00022989"/>
    </source>
</evidence>
<feature type="transmembrane region" description="Helical" evidence="10">
    <location>
        <begin position="562"/>
        <end position="587"/>
    </location>
</feature>
<dbReference type="PANTHER" id="PTHR21576:SF45">
    <property type="entry name" value="TRANSPORTER MCH1-RELATED"/>
    <property type="match status" value="1"/>
</dbReference>
<feature type="region of interest" description="Disordered" evidence="9">
    <location>
        <begin position="290"/>
        <end position="333"/>
    </location>
</feature>
<keyword evidence="6 10" id="KW-1133">Transmembrane helix</keyword>
<dbReference type="InterPro" id="IPR036259">
    <property type="entry name" value="MFS_trans_sf"/>
</dbReference>
<dbReference type="Gene3D" id="1.20.1250.20">
    <property type="entry name" value="MFS general substrate transporter like domains"/>
    <property type="match status" value="2"/>
</dbReference>
<dbReference type="SUPFAM" id="SSF103473">
    <property type="entry name" value="MFS general substrate transporter"/>
    <property type="match status" value="1"/>
</dbReference>
<evidence type="ECO:0000313" key="11">
    <source>
        <dbReference type="EMBL" id="EXJ95813.1"/>
    </source>
</evidence>
<protein>
    <recommendedName>
        <fullName evidence="8">Probable transporter MCH1</fullName>
    </recommendedName>
</protein>
<keyword evidence="12" id="KW-1185">Reference proteome</keyword>
<gene>
    <name evidence="11" type="ORF">A1O1_00937</name>
</gene>
<feature type="transmembrane region" description="Helical" evidence="10">
    <location>
        <begin position="64"/>
        <end position="87"/>
    </location>
</feature>
<organism evidence="11 12">
    <name type="scientific">Capronia coronata CBS 617.96</name>
    <dbReference type="NCBI Taxonomy" id="1182541"/>
    <lineage>
        <taxon>Eukaryota</taxon>
        <taxon>Fungi</taxon>
        <taxon>Dikarya</taxon>
        <taxon>Ascomycota</taxon>
        <taxon>Pezizomycotina</taxon>
        <taxon>Eurotiomycetes</taxon>
        <taxon>Chaetothyriomycetidae</taxon>
        <taxon>Chaetothyriales</taxon>
        <taxon>Herpotrichiellaceae</taxon>
        <taxon>Capronia</taxon>
    </lineage>
</organism>
<evidence type="ECO:0000256" key="8">
    <source>
        <dbReference type="ARBA" id="ARBA00039330"/>
    </source>
</evidence>
<feature type="transmembrane region" description="Helical" evidence="10">
    <location>
        <begin position="131"/>
        <end position="150"/>
    </location>
</feature>
<feature type="transmembrane region" description="Helical" evidence="10">
    <location>
        <begin position="204"/>
        <end position="225"/>
    </location>
</feature>
<keyword evidence="3" id="KW-0813">Transport</keyword>
<comment type="similarity">
    <text evidence="2">Belongs to the major facilitator superfamily.</text>
</comment>
<feature type="transmembrane region" description="Helical" evidence="10">
    <location>
        <begin position="521"/>
        <end position="542"/>
    </location>
</feature>
<feature type="transmembrane region" description="Helical" evidence="10">
    <location>
        <begin position="245"/>
        <end position="264"/>
    </location>
</feature>
<name>W9YTE0_9EURO</name>
<dbReference type="OrthoDB" id="199930at2759"/>
<feature type="transmembrane region" description="Helical" evidence="10">
    <location>
        <begin position="99"/>
        <end position="119"/>
    </location>
</feature>
<dbReference type="Proteomes" id="UP000019484">
    <property type="component" value="Unassembled WGS sequence"/>
</dbReference>
<evidence type="ECO:0000256" key="10">
    <source>
        <dbReference type="SAM" id="Phobius"/>
    </source>
</evidence>
<evidence type="ECO:0000256" key="3">
    <source>
        <dbReference type="ARBA" id="ARBA00022448"/>
    </source>
</evidence>
<dbReference type="Pfam" id="PF07690">
    <property type="entry name" value="MFS_1"/>
    <property type="match status" value="1"/>
</dbReference>
<keyword evidence="5 10" id="KW-0812">Transmembrane</keyword>
<feature type="region of interest" description="Disordered" evidence="9">
    <location>
        <begin position="1"/>
        <end position="36"/>
    </location>
</feature>
<dbReference type="GO" id="GO:0022857">
    <property type="term" value="F:transmembrane transporter activity"/>
    <property type="evidence" value="ECO:0007669"/>
    <property type="project" value="InterPro"/>
</dbReference>
<keyword evidence="4" id="KW-0926">Vacuole</keyword>